<feature type="compositionally biased region" description="Basic and acidic residues" evidence="7">
    <location>
        <begin position="36"/>
        <end position="45"/>
    </location>
</feature>
<feature type="compositionally biased region" description="Basic residues" evidence="7">
    <location>
        <begin position="272"/>
        <end position="281"/>
    </location>
</feature>
<dbReference type="AlphaFoldDB" id="A0AAE0HXS2"/>
<feature type="region of interest" description="Disordered" evidence="7">
    <location>
        <begin position="26"/>
        <end position="85"/>
    </location>
</feature>
<feature type="compositionally biased region" description="Low complexity" evidence="7">
    <location>
        <begin position="471"/>
        <end position="488"/>
    </location>
</feature>
<dbReference type="Gene3D" id="2.60.120.10">
    <property type="entry name" value="Jelly Rolls"/>
    <property type="match status" value="1"/>
</dbReference>
<dbReference type="GO" id="GO:0051315">
    <property type="term" value="P:attachment of mitotic spindle microtubules to kinetochore"/>
    <property type="evidence" value="ECO:0007669"/>
    <property type="project" value="TreeGrafter"/>
</dbReference>
<feature type="compositionally biased region" description="Basic and acidic residues" evidence="7">
    <location>
        <begin position="255"/>
        <end position="266"/>
    </location>
</feature>
<feature type="region of interest" description="Disordered" evidence="7">
    <location>
        <begin position="773"/>
        <end position="798"/>
    </location>
</feature>
<dbReference type="InterPro" id="IPR014710">
    <property type="entry name" value="RmlC-like_jellyroll"/>
</dbReference>
<evidence type="ECO:0000256" key="6">
    <source>
        <dbReference type="ARBA" id="ARBA00075033"/>
    </source>
</evidence>
<keyword evidence="11" id="KW-1185">Reference proteome</keyword>
<reference evidence="10" key="1">
    <citation type="journal article" date="2023" name="Mol. Phylogenet. Evol.">
        <title>Genome-scale phylogeny and comparative genomics of the fungal order Sordariales.</title>
        <authorList>
            <person name="Hensen N."/>
            <person name="Bonometti L."/>
            <person name="Westerberg I."/>
            <person name="Brannstrom I.O."/>
            <person name="Guillou S."/>
            <person name="Cros-Aarteil S."/>
            <person name="Calhoun S."/>
            <person name="Haridas S."/>
            <person name="Kuo A."/>
            <person name="Mondo S."/>
            <person name="Pangilinan J."/>
            <person name="Riley R."/>
            <person name="LaButti K."/>
            <person name="Andreopoulos B."/>
            <person name="Lipzen A."/>
            <person name="Chen C."/>
            <person name="Yan M."/>
            <person name="Daum C."/>
            <person name="Ng V."/>
            <person name="Clum A."/>
            <person name="Steindorff A."/>
            <person name="Ohm R.A."/>
            <person name="Martin F."/>
            <person name="Silar P."/>
            <person name="Natvig D.O."/>
            <person name="Lalanne C."/>
            <person name="Gautier V."/>
            <person name="Ament-Velasquez S.L."/>
            <person name="Kruys A."/>
            <person name="Hutchinson M.I."/>
            <person name="Powell A.J."/>
            <person name="Barry K."/>
            <person name="Miller A.N."/>
            <person name="Grigoriev I.V."/>
            <person name="Debuchy R."/>
            <person name="Gladieux P."/>
            <person name="Hiltunen Thoren M."/>
            <person name="Johannesson H."/>
        </authorList>
    </citation>
    <scope>NUCLEOTIDE SEQUENCE</scope>
    <source>
        <strain evidence="10">CBS 118394</strain>
    </source>
</reference>
<feature type="compositionally biased region" description="Acidic residues" evidence="7">
    <location>
        <begin position="204"/>
        <end position="238"/>
    </location>
</feature>
<evidence type="ECO:0000256" key="4">
    <source>
        <dbReference type="ARBA" id="ARBA00023242"/>
    </source>
</evidence>
<dbReference type="Proteomes" id="UP001283341">
    <property type="component" value="Unassembled WGS sequence"/>
</dbReference>
<feature type="compositionally biased region" description="Low complexity" evidence="7">
    <location>
        <begin position="773"/>
        <end position="787"/>
    </location>
</feature>
<dbReference type="PANTHER" id="PTHR16684:SF11">
    <property type="entry name" value="CENTROMERE PROTEIN C"/>
    <property type="match status" value="1"/>
</dbReference>
<dbReference type="InterPro" id="IPR011051">
    <property type="entry name" value="RmlC_Cupin_sf"/>
</dbReference>
<dbReference type="Pfam" id="PF15624">
    <property type="entry name" value="Mif2_N"/>
    <property type="match status" value="1"/>
</dbReference>
<evidence type="ECO:0000256" key="5">
    <source>
        <dbReference type="ARBA" id="ARBA00057947"/>
    </source>
</evidence>
<accession>A0AAE0HXS2</accession>
<dbReference type="GO" id="GO:0005634">
    <property type="term" value="C:nucleus"/>
    <property type="evidence" value="ECO:0007669"/>
    <property type="project" value="UniProtKB-SubCell"/>
</dbReference>
<organism evidence="10 11">
    <name type="scientific">Apodospora peruviana</name>
    <dbReference type="NCBI Taxonomy" id="516989"/>
    <lineage>
        <taxon>Eukaryota</taxon>
        <taxon>Fungi</taxon>
        <taxon>Dikarya</taxon>
        <taxon>Ascomycota</taxon>
        <taxon>Pezizomycotina</taxon>
        <taxon>Sordariomycetes</taxon>
        <taxon>Sordariomycetidae</taxon>
        <taxon>Sordariales</taxon>
        <taxon>Lasiosphaeriaceae</taxon>
        <taxon>Apodospora</taxon>
    </lineage>
</organism>
<dbReference type="InterPro" id="IPR017956">
    <property type="entry name" value="AT_hook_DNA-bd_motif"/>
</dbReference>
<evidence type="ECO:0000256" key="3">
    <source>
        <dbReference type="ARBA" id="ARBA00023125"/>
    </source>
</evidence>
<feature type="compositionally biased region" description="Polar residues" evidence="7">
    <location>
        <begin position="174"/>
        <end position="185"/>
    </location>
</feature>
<feature type="region of interest" description="Disordered" evidence="7">
    <location>
        <begin position="593"/>
        <end position="629"/>
    </location>
</feature>
<proteinExistence type="inferred from homology"/>
<feature type="domain" description="Mif2 N-terminal" evidence="9">
    <location>
        <begin position="19"/>
        <end position="162"/>
    </location>
</feature>
<dbReference type="EMBL" id="JAUEDM010000006">
    <property type="protein sequence ID" value="KAK3314827.1"/>
    <property type="molecule type" value="Genomic_DNA"/>
</dbReference>
<evidence type="ECO:0000313" key="10">
    <source>
        <dbReference type="EMBL" id="KAK3314827.1"/>
    </source>
</evidence>
<comment type="caution">
    <text evidence="10">The sequence shown here is derived from an EMBL/GenBank/DDBJ whole genome shotgun (WGS) entry which is preliminary data.</text>
</comment>
<evidence type="ECO:0000259" key="9">
    <source>
        <dbReference type="Pfam" id="PF15624"/>
    </source>
</evidence>
<dbReference type="GO" id="GO:0019237">
    <property type="term" value="F:centromeric DNA binding"/>
    <property type="evidence" value="ECO:0007669"/>
    <property type="project" value="InterPro"/>
</dbReference>
<feature type="domain" description="Mif2/CENP-C cupin" evidence="8">
    <location>
        <begin position="680"/>
        <end position="764"/>
    </location>
</feature>
<gene>
    <name evidence="10" type="ORF">B0H66DRAFT_642146</name>
</gene>
<reference evidence="10" key="2">
    <citation type="submission" date="2023-06" db="EMBL/GenBank/DDBJ databases">
        <authorList>
            <consortium name="Lawrence Berkeley National Laboratory"/>
            <person name="Haridas S."/>
            <person name="Hensen N."/>
            <person name="Bonometti L."/>
            <person name="Westerberg I."/>
            <person name="Brannstrom I.O."/>
            <person name="Guillou S."/>
            <person name="Cros-Aarteil S."/>
            <person name="Calhoun S."/>
            <person name="Kuo A."/>
            <person name="Mondo S."/>
            <person name="Pangilinan J."/>
            <person name="Riley R."/>
            <person name="Labutti K."/>
            <person name="Andreopoulos B."/>
            <person name="Lipzen A."/>
            <person name="Chen C."/>
            <person name="Yanf M."/>
            <person name="Daum C."/>
            <person name="Ng V."/>
            <person name="Clum A."/>
            <person name="Steindorff A."/>
            <person name="Ohm R."/>
            <person name="Martin F."/>
            <person name="Silar P."/>
            <person name="Natvig D."/>
            <person name="Lalanne C."/>
            <person name="Gautier V."/>
            <person name="Ament-Velasquez S.L."/>
            <person name="Kruys A."/>
            <person name="Hutchinson M.I."/>
            <person name="Powell A.J."/>
            <person name="Barry K."/>
            <person name="Miller A.N."/>
            <person name="Grigoriev I.V."/>
            <person name="Debuchy R."/>
            <person name="Gladieux P."/>
            <person name="Thoren M.H."/>
            <person name="Johannesson H."/>
        </authorList>
    </citation>
    <scope>NUCLEOTIDE SEQUENCE</scope>
    <source>
        <strain evidence="10">CBS 118394</strain>
    </source>
</reference>
<keyword evidence="3" id="KW-0238">DNA-binding</keyword>
<keyword evidence="4" id="KW-0539">Nucleus</keyword>
<evidence type="ECO:0000256" key="2">
    <source>
        <dbReference type="ARBA" id="ARBA00010291"/>
    </source>
</evidence>
<feature type="compositionally biased region" description="Acidic residues" evidence="7">
    <location>
        <begin position="60"/>
        <end position="79"/>
    </location>
</feature>
<dbReference type="InterPro" id="IPR028929">
    <property type="entry name" value="Mif2_N"/>
</dbReference>
<feature type="region of interest" description="Disordered" evidence="7">
    <location>
        <begin position="101"/>
        <end position="526"/>
    </location>
</feature>
<feature type="compositionally biased region" description="Polar residues" evidence="7">
    <location>
        <begin position="112"/>
        <end position="121"/>
    </location>
</feature>
<feature type="compositionally biased region" description="Polar residues" evidence="7">
    <location>
        <begin position="144"/>
        <end position="153"/>
    </location>
</feature>
<dbReference type="GO" id="GO:0051455">
    <property type="term" value="P:spindle attachment to meiosis I kinetochore"/>
    <property type="evidence" value="ECO:0007669"/>
    <property type="project" value="TreeGrafter"/>
</dbReference>
<name>A0AAE0HXS2_9PEZI</name>
<dbReference type="InterPro" id="IPR025974">
    <property type="entry name" value="Mif2/CENP-C_cupin"/>
</dbReference>
<comment type="function">
    <text evidence="5">Component of the kinetochore, a multiprotein complex that assembles on centromeric DNA and attaches chromosomes to spindle microtubules, mediating chromosome segregation and sister chromatid segregation during meiosis and mitosis. Component of the inner kinetochore constitutive centromere-associated network (CCAN), which serves as a structural platform for outer kinetochore assembly.</text>
</comment>
<sequence length="798" mass="87272">MVPRPSQHRRTIGLEGEHVYDFGNVGRKTGVTLKDTGIRDEHGMEPIDNLFSSPRKPDGSDDDDNATADDDEGSGEDMDITTTSGIGPAAILNAHAHNNRLPLPLPRVRSPVKTSLKSPAQRNRLLARSSSPLRGSVMRERDSQPNTQPSRDQSTAKRRLDFSTLQAGAKALSQPANGGSASKVNGINGLGRGSANGYRARYQDDDDDDDDDDEEDEEEEEEAPRQEEEEEIDVDAFVEESMVMLSGGDDEPQEPDYHSPVEEEPVRAVAAAKRKPGRKAKQKDGPPPPPVAKPTAKKTGRRVVEEPEPEEEEEEEPVAAPEEEEDDEEEDDEEEDDEEEDDEEEVSFVQAKQTAGPGKRGRPAKDKAPAPAPKAKASPPTQRGRPAKNKAPTTVAEESPAQQPPSSDLRSRKRRSLNEDAYEEGSSARQSSKRQRTAEAEALVAPPKAKGRPAKKPVAAAVTSDDGQPEASTTSTSRKPAAAAAGRAKQGGDGGRKRKSSIGDDVGDTSQVIVPRGPPLPKSRGLLINRREAAGEMHRTRSGRTSFKPLAYWRNERVDYREDESVTDAFASTTRGPRKFLLPSIKEVVRVDEPEPDLRDRSKKRGGGRRRRSGYDSADDGGLADAWERNPGAIEGEATVWYPEHEKNPPAIDEEVEVMDRQLAISGRSIKTSKVKNATFKFAKTLSEGFFGAGVVDMLPGSVKTQKNSRKMFMTFFVFSGKVLVSINETTFRISKGGMWFVPRGNYYSIENDYDQPARLFFSQGCEVAARLPSSESVEPEQSVMMEGDGGHDQSVVT</sequence>
<dbReference type="InterPro" id="IPR028386">
    <property type="entry name" value="CENP-C/Mif2/cnp3"/>
</dbReference>
<evidence type="ECO:0000256" key="7">
    <source>
        <dbReference type="SAM" id="MobiDB-lite"/>
    </source>
</evidence>
<feature type="compositionally biased region" description="Acidic residues" evidence="7">
    <location>
        <begin position="306"/>
        <end position="346"/>
    </location>
</feature>
<dbReference type="CDD" id="cd06993">
    <property type="entry name" value="cupin_CENP-C_C"/>
    <property type="match status" value="1"/>
</dbReference>
<evidence type="ECO:0000259" key="8">
    <source>
        <dbReference type="Pfam" id="PF11699"/>
    </source>
</evidence>
<dbReference type="PRINTS" id="PR00929">
    <property type="entry name" value="ATHOOK"/>
</dbReference>
<protein>
    <recommendedName>
        <fullName evidence="6">CENP-C homolog</fullName>
    </recommendedName>
</protein>
<dbReference type="Pfam" id="PF11699">
    <property type="entry name" value="CENP-C_C"/>
    <property type="match status" value="1"/>
</dbReference>
<dbReference type="PANTHER" id="PTHR16684">
    <property type="entry name" value="CENTROMERE PROTEIN C"/>
    <property type="match status" value="1"/>
</dbReference>
<comment type="subcellular location">
    <subcellularLocation>
        <location evidence="1">Nucleus</location>
    </subcellularLocation>
</comment>
<feature type="compositionally biased region" description="Basic residues" evidence="7">
    <location>
        <begin position="601"/>
        <end position="612"/>
    </location>
</feature>
<dbReference type="GO" id="GO:0000776">
    <property type="term" value="C:kinetochore"/>
    <property type="evidence" value="ECO:0007669"/>
    <property type="project" value="InterPro"/>
</dbReference>
<evidence type="ECO:0000313" key="11">
    <source>
        <dbReference type="Proteomes" id="UP001283341"/>
    </source>
</evidence>
<comment type="similarity">
    <text evidence="2">Belongs to the CENP-C/MIF2 family.</text>
</comment>
<dbReference type="GO" id="GO:0051382">
    <property type="term" value="P:kinetochore assembly"/>
    <property type="evidence" value="ECO:0007669"/>
    <property type="project" value="InterPro"/>
</dbReference>
<dbReference type="FunFam" id="2.60.120.10:FF:000033">
    <property type="entry name" value="Centromere protein C 1"/>
    <property type="match status" value="1"/>
</dbReference>
<dbReference type="SUPFAM" id="SSF51182">
    <property type="entry name" value="RmlC-like cupins"/>
    <property type="match status" value="1"/>
</dbReference>
<evidence type="ECO:0000256" key="1">
    <source>
        <dbReference type="ARBA" id="ARBA00004123"/>
    </source>
</evidence>